<keyword evidence="2" id="KW-1185">Reference proteome</keyword>
<comment type="caution">
    <text evidence="1">The sequence shown here is derived from an EMBL/GenBank/DDBJ whole genome shotgun (WGS) entry which is preliminary data.</text>
</comment>
<organism evidence="1 2">
    <name type="scientific">Pedobacter gandavensis</name>
    <dbReference type="NCBI Taxonomy" id="2679963"/>
    <lineage>
        <taxon>Bacteria</taxon>
        <taxon>Pseudomonadati</taxon>
        <taxon>Bacteroidota</taxon>
        <taxon>Sphingobacteriia</taxon>
        <taxon>Sphingobacteriales</taxon>
        <taxon>Sphingobacteriaceae</taxon>
        <taxon>Pedobacter</taxon>
    </lineage>
</organism>
<evidence type="ECO:0000313" key="1">
    <source>
        <dbReference type="EMBL" id="MBB2147797.1"/>
    </source>
</evidence>
<sequence length="85" mass="10351">MEKSYNYKEINNLKDLKKRQAELLLDQERYEETFKEDLKTYIHQYSPGYIAKKYTRKPKEKVVTLFNKVKSWFSRKPKNPPGFKS</sequence>
<dbReference type="EMBL" id="WNXC01000001">
    <property type="protein sequence ID" value="MBB2147797.1"/>
    <property type="molecule type" value="Genomic_DNA"/>
</dbReference>
<name>A0ABR6ERD5_9SPHI</name>
<accession>A0ABR6ERD5</accession>
<proteinExistence type="predicted"/>
<reference evidence="1 2" key="1">
    <citation type="submission" date="2019-11" db="EMBL/GenBank/DDBJ databases">
        <title>Description of Pedobacter sp. LMG 31462T.</title>
        <authorList>
            <person name="Carlier A."/>
            <person name="Qi S."/>
            <person name="Vandamme P."/>
        </authorList>
    </citation>
    <scope>NUCLEOTIDE SEQUENCE [LARGE SCALE GENOMIC DNA]</scope>
    <source>
        <strain evidence="1 2">LMG 31462</strain>
    </source>
</reference>
<protein>
    <submittedName>
        <fullName evidence="1">Uncharacterized protein</fullName>
    </submittedName>
</protein>
<dbReference type="RefSeq" id="WP_182953148.1">
    <property type="nucleotide sequence ID" value="NZ_WNXC01000001.1"/>
</dbReference>
<dbReference type="Proteomes" id="UP000636110">
    <property type="component" value="Unassembled WGS sequence"/>
</dbReference>
<gene>
    <name evidence="1" type="ORF">GM920_02615</name>
</gene>
<evidence type="ECO:0000313" key="2">
    <source>
        <dbReference type="Proteomes" id="UP000636110"/>
    </source>
</evidence>